<feature type="domain" description="Response regulatory" evidence="2">
    <location>
        <begin position="23"/>
        <end position="137"/>
    </location>
</feature>
<dbReference type="EMBL" id="AKWZ02000009">
    <property type="protein sequence ID" value="EPG74612.1"/>
    <property type="molecule type" value="Genomic_DNA"/>
</dbReference>
<comment type="caution">
    <text evidence="3">The sequence shown here is derived from an EMBL/GenBank/DDBJ whole genome shotgun (WGS) entry which is preliminary data.</text>
</comment>
<dbReference type="OrthoDB" id="340661at2"/>
<evidence type="ECO:0000313" key="4">
    <source>
        <dbReference type="Proteomes" id="UP000014540"/>
    </source>
</evidence>
<dbReference type="Pfam" id="PF00072">
    <property type="entry name" value="Response_reg"/>
    <property type="match status" value="1"/>
</dbReference>
<keyword evidence="1" id="KW-0597">Phosphoprotein</keyword>
<dbReference type="PROSITE" id="PS50110">
    <property type="entry name" value="RESPONSE_REGULATORY"/>
    <property type="match status" value="1"/>
</dbReference>
<dbReference type="InterPro" id="IPR001789">
    <property type="entry name" value="Sig_transdc_resp-reg_receiver"/>
</dbReference>
<evidence type="ECO:0000313" key="3">
    <source>
        <dbReference type="EMBL" id="EPG74612.1"/>
    </source>
</evidence>
<sequence length="426" mass="48054">MDQTRRYSEQINRPGIKILLDGPILIIEDSEEIAQLYSSYCKRLGIDCEIAENGVVGLEKANKKSYSLYIVDLMMPVMDGKTFVQKLKEIQPEAYIIIETSIDESEEVIDIMKLGVVDYLIKPILPDPFFNSIRKAAEKRIESKTEKEIEGIETQQLRNQLDWLTFKESQRKSSRESWEISSLYSLKTSLSQGSGIGALITLLDMLKLSQKDAGSEYLVNKETLDLIYANQQVGKNILSGISDLLDIVQREPNFETIRASELLSHVKEKSARLSPIFKSKNVALNFPDLKSDPVLEIELDSFSMATDELLLNACKYCVANTSIDVFASVVQGYFCIAVKNIVEKVSAGIEEKFENLVVQPFFRVLPPVEEAADFERFGLGLGLTAVDYITHKHNGMFFIHNAKDHTTNTVRLSVLAELFLPLNHKP</sequence>
<dbReference type="SUPFAM" id="SSF55874">
    <property type="entry name" value="ATPase domain of HSP90 chaperone/DNA topoisomerase II/histidine kinase"/>
    <property type="match status" value="1"/>
</dbReference>
<protein>
    <submittedName>
        <fullName evidence="3">Response regulator receiver domain protein</fullName>
    </submittedName>
</protein>
<gene>
    <name evidence="3" type="ORF">LEP1GSC058_1749</name>
</gene>
<dbReference type="PANTHER" id="PTHR43228">
    <property type="entry name" value="TWO-COMPONENT RESPONSE REGULATOR"/>
    <property type="match status" value="1"/>
</dbReference>
<evidence type="ECO:0000256" key="1">
    <source>
        <dbReference type="PROSITE-ProRule" id="PRU00169"/>
    </source>
</evidence>
<evidence type="ECO:0000259" key="2">
    <source>
        <dbReference type="PROSITE" id="PS50110"/>
    </source>
</evidence>
<dbReference type="Gene3D" id="3.30.565.10">
    <property type="entry name" value="Histidine kinase-like ATPase, C-terminal domain"/>
    <property type="match status" value="1"/>
</dbReference>
<dbReference type="RefSeq" id="WP_016549176.1">
    <property type="nucleotide sequence ID" value="NZ_AKWZ02000009.1"/>
</dbReference>
<dbReference type="SMART" id="SM00448">
    <property type="entry name" value="REC"/>
    <property type="match status" value="1"/>
</dbReference>
<keyword evidence="4" id="KW-1185">Reference proteome</keyword>
<organism evidence="3 4">
    <name type="scientific">Leptospira fainei serovar Hurstbridge str. BUT 6</name>
    <dbReference type="NCBI Taxonomy" id="1193011"/>
    <lineage>
        <taxon>Bacteria</taxon>
        <taxon>Pseudomonadati</taxon>
        <taxon>Spirochaetota</taxon>
        <taxon>Spirochaetia</taxon>
        <taxon>Leptospirales</taxon>
        <taxon>Leptospiraceae</taxon>
        <taxon>Leptospira</taxon>
    </lineage>
</organism>
<reference evidence="3" key="1">
    <citation type="submission" date="2013-04" db="EMBL/GenBank/DDBJ databases">
        <authorList>
            <person name="Harkins D.M."/>
            <person name="Durkin A.S."/>
            <person name="Selengut J.D."/>
            <person name="Sanka R."/>
            <person name="DePew J."/>
            <person name="Purushe J."/>
            <person name="Ahmed A."/>
            <person name="van der Linden H."/>
            <person name="Goris M.G.A."/>
            <person name="Hartskeerl R.A."/>
            <person name="Vinetz J.M."/>
            <person name="Sutton G.G."/>
            <person name="Nelson W.C."/>
            <person name="Fouts D.E."/>
        </authorList>
    </citation>
    <scope>NUCLEOTIDE SEQUENCE [LARGE SCALE GENOMIC DNA]</scope>
    <source>
        <strain evidence="3">BUT 6</strain>
    </source>
</reference>
<dbReference type="AlphaFoldDB" id="S3W2X3"/>
<name>S3W2X3_9LEPT</name>
<dbReference type="Gene3D" id="3.40.50.2300">
    <property type="match status" value="1"/>
</dbReference>
<dbReference type="InterPro" id="IPR052048">
    <property type="entry name" value="ST_Response_Regulator"/>
</dbReference>
<accession>S3W2X3</accession>
<dbReference type="PANTHER" id="PTHR43228:SF1">
    <property type="entry name" value="TWO-COMPONENT RESPONSE REGULATOR ARR22"/>
    <property type="match status" value="1"/>
</dbReference>
<proteinExistence type="predicted"/>
<dbReference type="InterPro" id="IPR011006">
    <property type="entry name" value="CheY-like_superfamily"/>
</dbReference>
<dbReference type="STRING" id="1193011.LEP1GSC058_1749"/>
<dbReference type="GO" id="GO:0000160">
    <property type="term" value="P:phosphorelay signal transduction system"/>
    <property type="evidence" value="ECO:0007669"/>
    <property type="project" value="InterPro"/>
</dbReference>
<dbReference type="InterPro" id="IPR036890">
    <property type="entry name" value="HATPase_C_sf"/>
</dbReference>
<dbReference type="Proteomes" id="UP000014540">
    <property type="component" value="Unassembled WGS sequence"/>
</dbReference>
<feature type="modified residue" description="4-aspartylphosphate" evidence="1">
    <location>
        <position position="72"/>
    </location>
</feature>
<dbReference type="SUPFAM" id="SSF52172">
    <property type="entry name" value="CheY-like"/>
    <property type="match status" value="1"/>
</dbReference>
<dbReference type="CDD" id="cd00156">
    <property type="entry name" value="REC"/>
    <property type="match status" value="1"/>
</dbReference>